<protein>
    <submittedName>
        <fullName evidence="2">DUF327 family protein</fullName>
    </submittedName>
</protein>
<proteinExistence type="predicted"/>
<dbReference type="SUPFAM" id="SSF158397">
    <property type="entry name" value="TM1646-like"/>
    <property type="match status" value="1"/>
</dbReference>
<dbReference type="InterPro" id="IPR024042">
    <property type="entry name" value="TM1646-like_dom_sf"/>
</dbReference>
<dbReference type="PANTHER" id="PTHR43830">
    <property type="entry name" value="PROTEIN PSP1"/>
    <property type="match status" value="1"/>
</dbReference>
<dbReference type="EMBL" id="JAINWA010000001">
    <property type="protein sequence ID" value="MCD1654376.1"/>
    <property type="molecule type" value="Genomic_DNA"/>
</dbReference>
<dbReference type="AlphaFoldDB" id="A0AAE3EH84"/>
<organism evidence="2 3">
    <name type="scientific">Teretinema zuelzerae</name>
    <dbReference type="NCBI Taxonomy" id="156"/>
    <lineage>
        <taxon>Bacteria</taxon>
        <taxon>Pseudomonadati</taxon>
        <taxon>Spirochaetota</taxon>
        <taxon>Spirochaetia</taxon>
        <taxon>Spirochaetales</taxon>
        <taxon>Treponemataceae</taxon>
        <taxon>Teretinema</taxon>
    </lineage>
</organism>
<dbReference type="Proteomes" id="UP001198163">
    <property type="component" value="Unassembled WGS sequence"/>
</dbReference>
<name>A0AAE3EH84_9SPIR</name>
<gene>
    <name evidence="2" type="ORF">K7J14_06615</name>
</gene>
<dbReference type="NCBIfam" id="NF041131">
    <property type="entry name" value="RicT_YaaT_fam"/>
    <property type="match status" value="1"/>
</dbReference>
<feature type="domain" description="PSP1 C-terminal" evidence="1">
    <location>
        <begin position="281"/>
        <end position="366"/>
    </location>
</feature>
<dbReference type="PANTHER" id="PTHR43830:SF3">
    <property type="entry name" value="PROTEIN PSP1"/>
    <property type="match status" value="1"/>
</dbReference>
<reference evidence="2" key="1">
    <citation type="submission" date="2021-08" db="EMBL/GenBank/DDBJ databases">
        <title>Comparative analyses of Brucepasteria parasyntrophica and Teretinema zuelzerae.</title>
        <authorList>
            <person name="Song Y."/>
            <person name="Brune A."/>
        </authorList>
    </citation>
    <scope>NUCLEOTIDE SEQUENCE</scope>
    <source>
        <strain evidence="2">DSM 1903</strain>
    </source>
</reference>
<dbReference type="Gene3D" id="1.20.120.490">
    <property type="entry name" value="Hypothetical protein TM1646-like domain"/>
    <property type="match status" value="1"/>
</dbReference>
<sequence>MAGPGPVDPSSPFFSSLASQAALRSGAGKASGSKEKTKTRKFDALLKERLDEASPAEPAVPARFAGLPAEKVLELLMDDVHSSGDILKEKQVPDTILAYKNAVRSFIQYVVDRSFTVTERTSGGTSSNARNFSRYRLSTRNWSRWLQGFFPIKKINWVFWQESKKSMDCWWICSPDKPKGGKIMGSSFEDIQGEDLSNLEDHLDEGRDGIAIDASKGDWVFPEPLWHLKLDYSSESLYATHPSLEFENGDYVLVPTRYGRDLALVMGKVRVPMGIRPEDVVVVERKAEEAELVRAAEFREKEAAAFQVFRDKVAQHRLEMKLVATHYLIDEPKILFFFSSENRVDFRDLVKDLVGIFKMRIELRQIGVRDESRITGGLGVCGRPYCCHSVTDKLKPVSIRMAKDQNLSLNSMKISGQCGRLLCCLSYEHEWYCEARKTLPNEGIRLFYDECNFRVTEVNPLTRIIRLQGEDGRVLEIPSTRMNRVDGKWRIV</sequence>
<dbReference type="GO" id="GO:0005737">
    <property type="term" value="C:cytoplasm"/>
    <property type="evidence" value="ECO:0007669"/>
    <property type="project" value="TreeGrafter"/>
</dbReference>
<evidence type="ECO:0000259" key="1">
    <source>
        <dbReference type="PROSITE" id="PS51411"/>
    </source>
</evidence>
<dbReference type="PROSITE" id="PS51411">
    <property type="entry name" value="PSP1_C"/>
    <property type="match status" value="1"/>
</dbReference>
<dbReference type="InterPro" id="IPR005585">
    <property type="entry name" value="DUF327"/>
</dbReference>
<evidence type="ECO:0000313" key="3">
    <source>
        <dbReference type="Proteomes" id="UP001198163"/>
    </source>
</evidence>
<dbReference type="Pfam" id="PF04468">
    <property type="entry name" value="PSP1"/>
    <property type="match status" value="1"/>
</dbReference>
<dbReference type="InterPro" id="IPR007557">
    <property type="entry name" value="PSP1_C"/>
</dbReference>
<comment type="caution">
    <text evidence="2">The sequence shown here is derived from an EMBL/GenBank/DDBJ whole genome shotgun (WGS) entry which is preliminary data.</text>
</comment>
<evidence type="ECO:0000313" key="2">
    <source>
        <dbReference type="EMBL" id="MCD1654376.1"/>
    </source>
</evidence>
<accession>A0AAE3EH84</accession>
<keyword evidence="3" id="KW-1185">Reference proteome</keyword>
<dbReference type="Pfam" id="PF03885">
    <property type="entry name" value="DUF327"/>
    <property type="match status" value="1"/>
</dbReference>
<dbReference type="InterPro" id="IPR047767">
    <property type="entry name" value="PSP1-like"/>
</dbReference>